<dbReference type="PANTHER" id="PTHR41328">
    <property type="entry name" value="TERMINASE SMALL SUBUNIT-RELATED"/>
    <property type="match status" value="1"/>
</dbReference>
<dbReference type="PANTHER" id="PTHR41328:SF3">
    <property type="entry name" value="PBSX PHAGE TERMINASE SMALL SUBUNIT"/>
    <property type="match status" value="1"/>
</dbReference>
<dbReference type="GO" id="GO:0003677">
    <property type="term" value="F:DNA binding"/>
    <property type="evidence" value="ECO:0007669"/>
    <property type="project" value="InterPro"/>
</dbReference>
<evidence type="ECO:0000256" key="1">
    <source>
        <dbReference type="ARBA" id="ARBA00022612"/>
    </source>
</evidence>
<gene>
    <name evidence="4" type="ORF">CBLFYP62_01623</name>
</gene>
<dbReference type="AlphaFoldDB" id="A0A6N3CNC3"/>
<dbReference type="InterPro" id="IPR038713">
    <property type="entry name" value="Terminase_Gp1_N_sf"/>
</dbReference>
<evidence type="ECO:0000256" key="2">
    <source>
        <dbReference type="ARBA" id="ARBA00023219"/>
    </source>
</evidence>
<dbReference type="InterPro" id="IPR013249">
    <property type="entry name" value="RNA_pol_sigma70_r4_t2"/>
</dbReference>
<dbReference type="InterPro" id="IPR005335">
    <property type="entry name" value="Terminase_ssu"/>
</dbReference>
<reference evidence="4" key="1">
    <citation type="submission" date="2019-11" db="EMBL/GenBank/DDBJ databases">
        <authorList>
            <person name="Feng L."/>
        </authorList>
    </citation>
    <scope>NUCLEOTIDE SEQUENCE</scope>
    <source>
        <strain evidence="4">CButyricumLFYP62</strain>
    </source>
</reference>
<feature type="domain" description="RNA polymerase sigma factor 70 region 4 type 2" evidence="3">
    <location>
        <begin position="13"/>
        <end position="39"/>
    </location>
</feature>
<proteinExistence type="predicted"/>
<dbReference type="GO" id="GO:0016987">
    <property type="term" value="F:sigma factor activity"/>
    <property type="evidence" value="ECO:0007669"/>
    <property type="project" value="InterPro"/>
</dbReference>
<dbReference type="InterPro" id="IPR052404">
    <property type="entry name" value="SPP1-like_terminase"/>
</dbReference>
<dbReference type="Pfam" id="PF08281">
    <property type="entry name" value="Sigma70_r4_2"/>
    <property type="match status" value="1"/>
</dbReference>
<organism evidence="4">
    <name type="scientific">Clostridium butyricum</name>
    <dbReference type="NCBI Taxonomy" id="1492"/>
    <lineage>
        <taxon>Bacteria</taxon>
        <taxon>Bacillati</taxon>
        <taxon>Bacillota</taxon>
        <taxon>Clostridia</taxon>
        <taxon>Eubacteriales</taxon>
        <taxon>Clostridiaceae</taxon>
        <taxon>Clostridium</taxon>
    </lineage>
</organism>
<dbReference type="GO" id="GO:0051276">
    <property type="term" value="P:chromosome organization"/>
    <property type="evidence" value="ECO:0007669"/>
    <property type="project" value="InterPro"/>
</dbReference>
<accession>A0A6N3CNC3</accession>
<keyword evidence="2" id="KW-0231">Viral genome packaging</keyword>
<evidence type="ECO:0000259" key="3">
    <source>
        <dbReference type="Pfam" id="PF08281"/>
    </source>
</evidence>
<dbReference type="Pfam" id="PF03592">
    <property type="entry name" value="Terminase_2"/>
    <property type="match status" value="1"/>
</dbReference>
<evidence type="ECO:0000313" key="4">
    <source>
        <dbReference type="EMBL" id="VYU17315.1"/>
    </source>
</evidence>
<sequence length="316" mass="36382">MDKQNYELAEEDYINGMKYKEIAEKYNVSINTVKSWKTRYKWCKDKKGMHTKSKKVCTQNKKSVGAKKNNECDIKEPIADEVKEVMENEELTDKQRLFCVIYSRCLNATKAYSRAYKCTYETAMVNGNKLLRNTKVKEQLDKLIAQDLNKEFLQRTLIQKYKDIALADIGDYLEFGVKQVPQWQKNKDGIDIPVVDPNTGAQKISEYSYVKLKDSVGLDTSIISEVSEGKDGIKFKLADKMKAMDVLSKLSNLLSDEEKTKLDIEYKKLQQLKLQADIAKTKAETNRITDNDEGEIEDDGFLEALKGRTTQVWNNE</sequence>
<name>A0A6N3CNC3_CLOBU</name>
<dbReference type="EMBL" id="CACRTU010000014">
    <property type="protein sequence ID" value="VYU17315.1"/>
    <property type="molecule type" value="Genomic_DNA"/>
</dbReference>
<dbReference type="RefSeq" id="WP_156736632.1">
    <property type="nucleotide sequence ID" value="NZ_CACRTU010000014.1"/>
</dbReference>
<dbReference type="GO" id="GO:0006352">
    <property type="term" value="P:DNA-templated transcription initiation"/>
    <property type="evidence" value="ECO:0007669"/>
    <property type="project" value="InterPro"/>
</dbReference>
<keyword evidence="1" id="KW-1188">Viral release from host cell</keyword>
<dbReference type="Gene3D" id="1.10.10.1400">
    <property type="entry name" value="Terminase, small subunit, N-terminal DNA-binding domain, HTH motif"/>
    <property type="match status" value="1"/>
</dbReference>
<protein>
    <submittedName>
        <fullName evidence="4">Terminase small subunit</fullName>
    </submittedName>
</protein>
<dbReference type="Gene3D" id="1.10.10.60">
    <property type="entry name" value="Homeodomain-like"/>
    <property type="match status" value="1"/>
</dbReference>